<evidence type="ECO:0008006" key="4">
    <source>
        <dbReference type="Google" id="ProtNLM"/>
    </source>
</evidence>
<proteinExistence type="predicted"/>
<feature type="transmembrane region" description="Helical" evidence="1">
    <location>
        <begin position="188"/>
        <end position="208"/>
    </location>
</feature>
<evidence type="ECO:0000256" key="1">
    <source>
        <dbReference type="SAM" id="Phobius"/>
    </source>
</evidence>
<accession>A0A6N4Q7N1</accession>
<name>A0A6N4Q7N1_9LEPT</name>
<comment type="caution">
    <text evidence="2">The sequence shown here is derived from an EMBL/GenBank/DDBJ whole genome shotgun (WGS) entry which is preliminary data.</text>
</comment>
<dbReference type="EMBL" id="RQFF01000037">
    <property type="protein sequence ID" value="TGK66697.1"/>
    <property type="molecule type" value="Genomic_DNA"/>
</dbReference>
<dbReference type="OrthoDB" id="346063at2"/>
<gene>
    <name evidence="2" type="ORF">EHQ18_16310</name>
</gene>
<dbReference type="Proteomes" id="UP000297239">
    <property type="component" value="Unassembled WGS sequence"/>
</dbReference>
<feature type="transmembrane region" description="Helical" evidence="1">
    <location>
        <begin position="150"/>
        <end position="168"/>
    </location>
</feature>
<keyword evidence="3" id="KW-1185">Reference proteome</keyword>
<keyword evidence="1" id="KW-1133">Transmembrane helix</keyword>
<evidence type="ECO:0000313" key="2">
    <source>
        <dbReference type="EMBL" id="TGK66697.1"/>
    </source>
</evidence>
<feature type="transmembrane region" description="Helical" evidence="1">
    <location>
        <begin position="117"/>
        <end position="138"/>
    </location>
</feature>
<protein>
    <recommendedName>
        <fullName evidence="4">DUF4271 domain-containing protein</fullName>
    </recommendedName>
</protein>
<keyword evidence="1" id="KW-0812">Transmembrane</keyword>
<feature type="transmembrane region" description="Helical" evidence="1">
    <location>
        <begin position="80"/>
        <end position="105"/>
    </location>
</feature>
<keyword evidence="1" id="KW-0472">Membrane</keyword>
<dbReference type="AlphaFoldDB" id="A0A6N4Q7N1"/>
<sequence length="210" mass="25106">MKWLAWLNLDLDRIKFKLKRGKDWVSNFHKSYYFFFFLYVLFYGIHCFWNWDEFMSLNRSIELNALKSGKEVSLWSLYPFQIMAVIFSAGLYFFLCLGINFLFSFGGKARETLRANFVLFLRNLIRQFFLFVCILFLGNQTLGYLVHTRYYAILMVIFWTALFLLFIVQNGKLYKRLFVSENRSVSFISHSLGYVNPILFVFFILVLVSV</sequence>
<dbReference type="RefSeq" id="WP_135637142.1">
    <property type="nucleotide sequence ID" value="NZ_RQFE01000031.1"/>
</dbReference>
<reference evidence="2" key="1">
    <citation type="journal article" date="2019" name="PLoS Negl. Trop. Dis.">
        <title>Revisiting the worldwide diversity of Leptospira species in the environment.</title>
        <authorList>
            <person name="Vincent A.T."/>
            <person name="Schiettekatte O."/>
            <person name="Bourhy P."/>
            <person name="Veyrier F.J."/>
            <person name="Picardeau M."/>
        </authorList>
    </citation>
    <scope>NUCLEOTIDE SEQUENCE [LARGE SCALE GENOMIC DNA]</scope>
    <source>
        <strain evidence="2">201800293</strain>
    </source>
</reference>
<feature type="transmembrane region" description="Helical" evidence="1">
    <location>
        <begin position="32"/>
        <end position="51"/>
    </location>
</feature>
<evidence type="ECO:0000313" key="3">
    <source>
        <dbReference type="Proteomes" id="UP000297239"/>
    </source>
</evidence>
<organism evidence="2 3">
    <name type="scientific">Leptospira kanakyensis</name>
    <dbReference type="NCBI Taxonomy" id="2484968"/>
    <lineage>
        <taxon>Bacteria</taxon>
        <taxon>Pseudomonadati</taxon>
        <taxon>Spirochaetota</taxon>
        <taxon>Spirochaetia</taxon>
        <taxon>Leptospirales</taxon>
        <taxon>Leptospiraceae</taxon>
        <taxon>Leptospira</taxon>
    </lineage>
</organism>